<dbReference type="OrthoDB" id="9805316at2"/>
<keyword evidence="5" id="KW-1185">Reference proteome</keyword>
<dbReference type="GO" id="GO:0046872">
    <property type="term" value="F:metal ion binding"/>
    <property type="evidence" value="ECO:0007669"/>
    <property type="project" value="UniProtKB-KW"/>
</dbReference>
<evidence type="ECO:0000256" key="1">
    <source>
        <dbReference type="ARBA" id="ARBA00022723"/>
    </source>
</evidence>
<name>A0A160T1C1_9CHLR</name>
<dbReference type="Pfam" id="PF00348">
    <property type="entry name" value="polyprenyl_synt"/>
    <property type="match status" value="1"/>
</dbReference>
<evidence type="ECO:0000313" key="5">
    <source>
        <dbReference type="Proteomes" id="UP000215027"/>
    </source>
</evidence>
<dbReference type="KEGG" id="pbf:CFX0092_A0720"/>
<dbReference type="AlphaFoldDB" id="A0A160T1C1"/>
<keyword evidence="3" id="KW-0808">Transferase</keyword>
<dbReference type="Proteomes" id="UP000215027">
    <property type="component" value="Chromosome I"/>
</dbReference>
<dbReference type="PROSITE" id="PS00444">
    <property type="entry name" value="POLYPRENYL_SYNTHASE_2"/>
    <property type="match status" value="1"/>
</dbReference>
<dbReference type="SUPFAM" id="SSF48576">
    <property type="entry name" value="Terpenoid synthases"/>
    <property type="match status" value="1"/>
</dbReference>
<gene>
    <name evidence="4" type="ORF">CFX0092_A0720</name>
</gene>
<comment type="similarity">
    <text evidence="3">Belongs to the FPP/GGPP synthase family.</text>
</comment>
<accession>A0A160T1C1</accession>
<dbReference type="SFLD" id="SFLDG01017">
    <property type="entry name" value="Polyprenyl_Transferase_Like"/>
    <property type="match status" value="1"/>
</dbReference>
<dbReference type="InterPro" id="IPR033749">
    <property type="entry name" value="Polyprenyl_synt_CS"/>
</dbReference>
<dbReference type="GO" id="GO:0008299">
    <property type="term" value="P:isoprenoid biosynthetic process"/>
    <property type="evidence" value="ECO:0007669"/>
    <property type="project" value="InterPro"/>
</dbReference>
<dbReference type="PANTHER" id="PTHR12001:SF86">
    <property type="entry name" value="GERANYLGERANYL DIPHOSPHATE SYNTHASE"/>
    <property type="match status" value="1"/>
</dbReference>
<evidence type="ECO:0000256" key="2">
    <source>
        <dbReference type="ARBA" id="ARBA00022842"/>
    </source>
</evidence>
<proteinExistence type="inferred from homology"/>
<keyword evidence="2" id="KW-0460">Magnesium</keyword>
<dbReference type="CDD" id="cd00685">
    <property type="entry name" value="Trans_IPPS_HT"/>
    <property type="match status" value="1"/>
</dbReference>
<sequence>MTSELDTLAAAYLPALEAEMRAVLGASDNDSAADPFLGMIHYHMGWTDAELRPAGGNSGKRIRPLLCLLACAAAGGDWRQALPAAAAIEILHNFSLVHDDIEDNSPTRRGRATLWTLWGQPQAINTGDAMFALAHLALIRLSERGVPPETVVRALRRFDETCVALTRGQYVDMSFETRDEVAVADYVAMITGKTSVLVCLAAELGALIAGADETRIGHFADFGLNLGLAFQVQDDILGIWGDESVTGKSAATDITTRKKTLPVLYGLSRNSALRALYAGDADDGDFVRRAVALLDESGAQTYAAGEAEGYTAAASANLAAAQPVEPAATALRQLTAMLLQRNF</sequence>
<organism evidence="4 5">
    <name type="scientific">Candidatus Promineifilum breve</name>
    <dbReference type="NCBI Taxonomy" id="1806508"/>
    <lineage>
        <taxon>Bacteria</taxon>
        <taxon>Bacillati</taxon>
        <taxon>Chloroflexota</taxon>
        <taxon>Ardenticatenia</taxon>
        <taxon>Candidatus Promineifilales</taxon>
        <taxon>Candidatus Promineifilaceae</taxon>
        <taxon>Candidatus Promineifilum</taxon>
    </lineage>
</organism>
<dbReference type="RefSeq" id="WP_095042195.1">
    <property type="nucleotide sequence ID" value="NZ_LN890655.1"/>
</dbReference>
<dbReference type="GO" id="GO:0004659">
    <property type="term" value="F:prenyltransferase activity"/>
    <property type="evidence" value="ECO:0007669"/>
    <property type="project" value="InterPro"/>
</dbReference>
<reference evidence="4" key="1">
    <citation type="submission" date="2016-01" db="EMBL/GenBank/DDBJ databases">
        <authorList>
            <person name="Mcilroy J.S."/>
            <person name="Karst M S."/>
            <person name="Albertsen M."/>
        </authorList>
    </citation>
    <scope>NUCLEOTIDE SEQUENCE</scope>
    <source>
        <strain evidence="4">Cfx-K</strain>
    </source>
</reference>
<dbReference type="InterPro" id="IPR008949">
    <property type="entry name" value="Isoprenoid_synthase_dom_sf"/>
</dbReference>
<protein>
    <submittedName>
        <fullName evidence="4">Polyprenyl synthetase</fullName>
    </submittedName>
</protein>
<dbReference type="SFLD" id="SFLDS00005">
    <property type="entry name" value="Isoprenoid_Synthase_Type_I"/>
    <property type="match status" value="1"/>
</dbReference>
<dbReference type="PROSITE" id="PS00723">
    <property type="entry name" value="POLYPRENYL_SYNTHASE_1"/>
    <property type="match status" value="1"/>
</dbReference>
<dbReference type="EMBL" id="LN890655">
    <property type="protein sequence ID" value="CUS02598.2"/>
    <property type="molecule type" value="Genomic_DNA"/>
</dbReference>
<evidence type="ECO:0000256" key="3">
    <source>
        <dbReference type="RuleBase" id="RU004466"/>
    </source>
</evidence>
<dbReference type="PANTHER" id="PTHR12001">
    <property type="entry name" value="GERANYLGERANYL PYROPHOSPHATE SYNTHASE"/>
    <property type="match status" value="1"/>
</dbReference>
<dbReference type="Gene3D" id="1.10.600.10">
    <property type="entry name" value="Farnesyl Diphosphate Synthase"/>
    <property type="match status" value="1"/>
</dbReference>
<evidence type="ECO:0000313" key="4">
    <source>
        <dbReference type="EMBL" id="CUS02598.2"/>
    </source>
</evidence>
<keyword evidence="1" id="KW-0479">Metal-binding</keyword>
<dbReference type="InterPro" id="IPR000092">
    <property type="entry name" value="Polyprenyl_synt"/>
</dbReference>